<dbReference type="PANTHER" id="PTHR45398:SF1">
    <property type="entry name" value="ENZYME, PUTATIVE (JCVI)-RELATED"/>
    <property type="match status" value="1"/>
</dbReference>
<gene>
    <name evidence="3" type="ORF">Sipo8835_03815</name>
</gene>
<feature type="region of interest" description="Disordered" evidence="1">
    <location>
        <begin position="310"/>
        <end position="382"/>
    </location>
</feature>
<protein>
    <recommendedName>
        <fullName evidence="2">Condensation domain-containing protein</fullName>
    </recommendedName>
</protein>
<dbReference type="GO" id="GO:0008610">
    <property type="term" value="P:lipid biosynthetic process"/>
    <property type="evidence" value="ECO:0007669"/>
    <property type="project" value="UniProtKB-ARBA"/>
</dbReference>
<dbReference type="AlphaFoldDB" id="A0AAE8W8Z6"/>
<feature type="non-terminal residue" evidence="3">
    <location>
        <position position="1"/>
    </location>
</feature>
<dbReference type="FunFam" id="3.30.559.10:FF:000012">
    <property type="entry name" value="Non-ribosomal peptide synthetase"/>
    <property type="match status" value="1"/>
</dbReference>
<organism evidence="3 4">
    <name type="scientific">Streptomyces ipomoeae</name>
    <dbReference type="NCBI Taxonomy" id="103232"/>
    <lineage>
        <taxon>Bacteria</taxon>
        <taxon>Bacillati</taxon>
        <taxon>Actinomycetota</taxon>
        <taxon>Actinomycetes</taxon>
        <taxon>Kitasatosporales</taxon>
        <taxon>Streptomycetaceae</taxon>
        <taxon>Streptomyces</taxon>
    </lineage>
</organism>
<dbReference type="InterPro" id="IPR023213">
    <property type="entry name" value="CAT-like_dom_sf"/>
</dbReference>
<dbReference type="SUPFAM" id="SSF52777">
    <property type="entry name" value="CoA-dependent acyltransferases"/>
    <property type="match status" value="2"/>
</dbReference>
<comment type="caution">
    <text evidence="3">The sequence shown here is derived from an EMBL/GenBank/DDBJ whole genome shotgun (WGS) entry which is preliminary data.</text>
</comment>
<name>A0AAE8W8Z6_9ACTN</name>
<proteinExistence type="predicted"/>
<feature type="compositionally biased region" description="Low complexity" evidence="1">
    <location>
        <begin position="315"/>
        <end position="328"/>
    </location>
</feature>
<feature type="compositionally biased region" description="Low complexity" evidence="1">
    <location>
        <begin position="343"/>
        <end position="382"/>
    </location>
</feature>
<dbReference type="EMBL" id="SPAZ01000041">
    <property type="protein sequence ID" value="TQE38784.1"/>
    <property type="molecule type" value="Genomic_DNA"/>
</dbReference>
<sequence>FRTPTPAGLAGLTRRSLPPRPPLVKAARSARLPLSFAQNRLWFLYNLDGSGNAYHIPLAVRLKGELSPAALEAALADVTDRHEILRTVFPDDGGKPWQRILPADRARPRLTVSDVDADAVGQLLADEVARPFDLTREIPLRARLLRTAADEHVLLVLLHHIAADGWSMGVLIRELDTAYRARLEGSVPEWQPLPVQYADYTLWQHGLLGSRAEEGADVAGPGQEQADFWRRALAGAPECIDLPCDRARPATAGRDGAVLELHWPPALHQGITALARESGASVFMVLQAALAAVLTRLGAGEDIVLGAPVAGGGRTLSTGSSGSSSTRSPCAPTPAATRPSVICCAASATPTSTPTPTRTCPSSASSTCSVPPAASPTTRSSR</sequence>
<dbReference type="Proteomes" id="UP000318720">
    <property type="component" value="Unassembled WGS sequence"/>
</dbReference>
<dbReference type="PANTHER" id="PTHR45398">
    <property type="match status" value="1"/>
</dbReference>
<dbReference type="Gene3D" id="3.30.559.10">
    <property type="entry name" value="Chloramphenicol acetyltransferase-like domain"/>
    <property type="match status" value="1"/>
</dbReference>
<evidence type="ECO:0000313" key="3">
    <source>
        <dbReference type="EMBL" id="TQE38784.1"/>
    </source>
</evidence>
<evidence type="ECO:0000313" key="4">
    <source>
        <dbReference type="Proteomes" id="UP000318720"/>
    </source>
</evidence>
<feature type="domain" description="Condensation" evidence="2">
    <location>
        <begin position="32"/>
        <end position="311"/>
    </location>
</feature>
<dbReference type="GO" id="GO:0003824">
    <property type="term" value="F:catalytic activity"/>
    <property type="evidence" value="ECO:0007669"/>
    <property type="project" value="InterPro"/>
</dbReference>
<evidence type="ECO:0000259" key="2">
    <source>
        <dbReference type="Pfam" id="PF00668"/>
    </source>
</evidence>
<dbReference type="Gene3D" id="3.30.559.30">
    <property type="entry name" value="Nonribosomal peptide synthetase, condensation domain"/>
    <property type="match status" value="1"/>
</dbReference>
<evidence type="ECO:0000256" key="1">
    <source>
        <dbReference type="SAM" id="MobiDB-lite"/>
    </source>
</evidence>
<dbReference type="Pfam" id="PF00668">
    <property type="entry name" value="Condensation"/>
    <property type="match status" value="1"/>
</dbReference>
<dbReference type="InterPro" id="IPR001242">
    <property type="entry name" value="Condensation_dom"/>
</dbReference>
<reference evidence="3 4" key="1">
    <citation type="submission" date="2019-03" db="EMBL/GenBank/DDBJ databases">
        <title>Comparative genomic analyses of the sweetpotato soil rot pathogen, Streptomyces ipomoeae.</title>
        <authorList>
            <person name="Ruschel Soares N."/>
            <person name="Badger J.H."/>
            <person name="Huguet-Tapia J.C."/>
            <person name="Clark C.A."/>
            <person name="Pettis G.S."/>
        </authorList>
    </citation>
    <scope>NUCLEOTIDE SEQUENCE [LARGE SCALE GENOMIC DNA]</scope>
    <source>
        <strain evidence="3 4">88-35</strain>
    </source>
</reference>
<accession>A0AAE8W8Z6</accession>